<dbReference type="RefSeq" id="WP_253567707.1">
    <property type="nucleotide sequence ID" value="NZ_JAMZEK010000003.1"/>
</dbReference>
<keyword evidence="3" id="KW-1185">Reference proteome</keyword>
<dbReference type="EMBL" id="JAMZEK010000003">
    <property type="protein sequence ID" value="MCP1375308.1"/>
    <property type="molecule type" value="Genomic_DNA"/>
</dbReference>
<gene>
    <name evidence="2" type="ORF">NC595_14760</name>
</gene>
<keyword evidence="1" id="KW-0812">Transmembrane</keyword>
<sequence length="136" mass="14203">MRNNSSSTGLEIYTSGESWLPMLAKAYKAKTSVTLIDDANLGVDPINETLLQMGRKANLTAKEWGAVLISLGMAGAGVYLLVMAIIDPEPFSKIAAALGTGAVMIFGGGFSAIRVLTGHQPPTVKAGPKGFEISFS</sequence>
<feature type="transmembrane region" description="Helical" evidence="1">
    <location>
        <begin position="92"/>
        <end position="116"/>
    </location>
</feature>
<proteinExistence type="predicted"/>
<name>A0ABT1FD54_9GAMM</name>
<accession>A0ABT1FD54</accession>
<evidence type="ECO:0000256" key="1">
    <source>
        <dbReference type="SAM" id="Phobius"/>
    </source>
</evidence>
<feature type="transmembrane region" description="Helical" evidence="1">
    <location>
        <begin position="64"/>
        <end position="86"/>
    </location>
</feature>
<keyword evidence="1" id="KW-1133">Transmembrane helix</keyword>
<comment type="caution">
    <text evidence="2">The sequence shown here is derived from an EMBL/GenBank/DDBJ whole genome shotgun (WGS) entry which is preliminary data.</text>
</comment>
<reference evidence="2 3" key="1">
    <citation type="submission" date="2022-06" db="EMBL/GenBank/DDBJ databases">
        <title>Dyella sp. Sa strain:Sa Genome sequencing.</title>
        <authorList>
            <person name="Park S."/>
        </authorList>
    </citation>
    <scope>NUCLEOTIDE SEQUENCE [LARGE SCALE GENOMIC DNA]</scope>
    <source>
        <strain evidence="2 3">Sa</strain>
    </source>
</reference>
<evidence type="ECO:0000313" key="3">
    <source>
        <dbReference type="Proteomes" id="UP001204615"/>
    </source>
</evidence>
<protein>
    <submittedName>
        <fullName evidence="2">Uncharacterized protein</fullName>
    </submittedName>
</protein>
<evidence type="ECO:0000313" key="2">
    <source>
        <dbReference type="EMBL" id="MCP1375308.1"/>
    </source>
</evidence>
<organism evidence="2 3">
    <name type="scientific">Dyella lutea</name>
    <dbReference type="NCBI Taxonomy" id="2950441"/>
    <lineage>
        <taxon>Bacteria</taxon>
        <taxon>Pseudomonadati</taxon>
        <taxon>Pseudomonadota</taxon>
        <taxon>Gammaproteobacteria</taxon>
        <taxon>Lysobacterales</taxon>
        <taxon>Rhodanobacteraceae</taxon>
        <taxon>Dyella</taxon>
    </lineage>
</organism>
<dbReference type="Proteomes" id="UP001204615">
    <property type="component" value="Unassembled WGS sequence"/>
</dbReference>
<keyword evidence="1" id="KW-0472">Membrane</keyword>